<evidence type="ECO:0000313" key="1">
    <source>
        <dbReference type="EMBL" id="MBT1687669.1"/>
    </source>
</evidence>
<organism evidence="1 2">
    <name type="scientific">Dawidia soli</name>
    <dbReference type="NCBI Taxonomy" id="2782352"/>
    <lineage>
        <taxon>Bacteria</taxon>
        <taxon>Pseudomonadati</taxon>
        <taxon>Bacteroidota</taxon>
        <taxon>Cytophagia</taxon>
        <taxon>Cytophagales</taxon>
        <taxon>Chryseotaleaceae</taxon>
        <taxon>Dawidia</taxon>
    </lineage>
</organism>
<dbReference type="Proteomes" id="UP001319180">
    <property type="component" value="Unassembled WGS sequence"/>
</dbReference>
<gene>
    <name evidence="1" type="ORF">KK078_13945</name>
</gene>
<evidence type="ECO:0000313" key="2">
    <source>
        <dbReference type="Proteomes" id="UP001319180"/>
    </source>
</evidence>
<proteinExistence type="predicted"/>
<dbReference type="AlphaFoldDB" id="A0AAP2D988"/>
<protein>
    <submittedName>
        <fullName evidence="1">Uncharacterized protein</fullName>
    </submittedName>
</protein>
<comment type="caution">
    <text evidence="1">The sequence shown here is derived from an EMBL/GenBank/DDBJ whole genome shotgun (WGS) entry which is preliminary data.</text>
</comment>
<name>A0AAP2D988_9BACT</name>
<accession>A0AAP2D988</accession>
<keyword evidence="2" id="KW-1185">Reference proteome</keyword>
<dbReference type="RefSeq" id="WP_254090898.1">
    <property type="nucleotide sequence ID" value="NZ_JAHESC010000019.1"/>
</dbReference>
<sequence>MQYRSPIPVLQYAGAPQEQPDVNSLLRIQKRLLVELDHGGTGSLPIGTQSLTKDDILTLIEDLKQQQSFLFHQWVYDNPRLLALLEKGTAPGGGPLYDRNLSYRAEFRQFKIFVSPYLVQPVGKGVNQAVLKRDFATARAFLSARHPLEPTFFDDTFGKLGHSLKSLAEEIKRTERKEINFVPGHYGFVDGTFVDFLNDLPEALSQYREMLAIAFINLSVEIQTTHPDFCQHIYSYLQGLHCSQETKRIIMQNRAVFNRHQEKQEASSNRGGSRTGCGAFVGIAFFIITLLRVLINIADDDDQGYTPPGVNQVDIPSAAVITLSEMGYQTFTAQIQHIVKRQLTAHGKDSIAEVIRRQPLYIPPAEAPLYPDFCEPMLNYQPQNAVRTELTNNSEYDIVVFLRNQQATYVAFLAKGQKVETKMVAQDALSFYAGNDWSYDVTFKAHLFMRAGVERTVHGAFLSSDSTTLNYLNRSYQYLGSYPSHGVIGIAFTSPNEDGLQVLGCNNENFTEFEGFAKYK</sequence>
<reference evidence="1 2" key="1">
    <citation type="submission" date="2021-05" db="EMBL/GenBank/DDBJ databases">
        <title>A Polyphasic approach of four new species of the genus Ohtaekwangia: Ohtaekwangia histidinii sp. nov., Ohtaekwangia cretensis sp. nov., Ohtaekwangia indiensis sp. nov., Ohtaekwangia reichenbachii sp. nov. from diverse environment.</title>
        <authorList>
            <person name="Octaviana S."/>
        </authorList>
    </citation>
    <scope>NUCLEOTIDE SEQUENCE [LARGE SCALE GENOMIC DNA]</scope>
    <source>
        <strain evidence="1 2">PWU37</strain>
    </source>
</reference>
<dbReference type="EMBL" id="JAHESC010000019">
    <property type="protein sequence ID" value="MBT1687669.1"/>
    <property type="molecule type" value="Genomic_DNA"/>
</dbReference>